<protein>
    <submittedName>
        <fullName evidence="2">Prolyl oligopeptidase family protein</fullName>
    </submittedName>
</protein>
<proteinExistence type="predicted"/>
<name>A0A143PJQ6_LUTPR</name>
<dbReference type="KEGG" id="abac:LuPra_02028"/>
<sequence length="155" mass="16512" precursor="true">MLGTLDGGGDRTDPDPINRLSAKVNAVVALMTPFDLARQREHSGGVPEALFVGASLDPYTSPTEVERRRYAAASPIIYVTADDPPFLLFHGDKDAAVSDEQSRAMAAALDKAGVEAKLVVISGGAHGRNFGLASADDRPAGYFVMITQWFAEHPK</sequence>
<reference evidence="2 3" key="1">
    <citation type="journal article" date="2016" name="Genome Announc.">
        <title>First Complete Genome Sequence of a Subdivision 6 Acidobacterium Strain.</title>
        <authorList>
            <person name="Huang S."/>
            <person name="Vieira S."/>
            <person name="Bunk B."/>
            <person name="Riedel T."/>
            <person name="Sproer C."/>
            <person name="Overmann J."/>
        </authorList>
    </citation>
    <scope>NUCLEOTIDE SEQUENCE [LARGE SCALE GENOMIC DNA]</scope>
    <source>
        <strain evidence="3">DSM 100886 HEG_-6_39</strain>
    </source>
</reference>
<dbReference type="Pfam" id="PF20434">
    <property type="entry name" value="BD-FAE"/>
    <property type="match status" value="1"/>
</dbReference>
<keyword evidence="3" id="KW-1185">Reference proteome</keyword>
<dbReference type="AlphaFoldDB" id="A0A143PJQ6"/>
<dbReference type="InterPro" id="IPR029058">
    <property type="entry name" value="AB_hydrolase_fold"/>
</dbReference>
<evidence type="ECO:0000313" key="2">
    <source>
        <dbReference type="EMBL" id="AMY08822.1"/>
    </source>
</evidence>
<dbReference type="EMBL" id="CP015136">
    <property type="protein sequence ID" value="AMY08822.1"/>
    <property type="molecule type" value="Genomic_DNA"/>
</dbReference>
<dbReference type="InterPro" id="IPR049492">
    <property type="entry name" value="BD-FAE-like_dom"/>
</dbReference>
<organism evidence="2 3">
    <name type="scientific">Luteitalea pratensis</name>
    <dbReference type="NCBI Taxonomy" id="1855912"/>
    <lineage>
        <taxon>Bacteria</taxon>
        <taxon>Pseudomonadati</taxon>
        <taxon>Acidobacteriota</taxon>
        <taxon>Vicinamibacteria</taxon>
        <taxon>Vicinamibacterales</taxon>
        <taxon>Vicinamibacteraceae</taxon>
        <taxon>Luteitalea</taxon>
    </lineage>
</organism>
<evidence type="ECO:0000259" key="1">
    <source>
        <dbReference type="Pfam" id="PF20434"/>
    </source>
</evidence>
<dbReference type="STRING" id="1855912.LuPra_02028"/>
<evidence type="ECO:0000313" key="3">
    <source>
        <dbReference type="Proteomes" id="UP000076079"/>
    </source>
</evidence>
<accession>A0A143PJQ6</accession>
<gene>
    <name evidence="2" type="ORF">LuPra_02028</name>
</gene>
<dbReference type="Gene3D" id="3.40.50.1820">
    <property type="entry name" value="alpha/beta hydrolase"/>
    <property type="match status" value="1"/>
</dbReference>
<feature type="domain" description="BD-FAE-like" evidence="1">
    <location>
        <begin position="21"/>
        <end position="109"/>
    </location>
</feature>
<dbReference type="Proteomes" id="UP000076079">
    <property type="component" value="Chromosome"/>
</dbReference>
<reference evidence="3" key="2">
    <citation type="submission" date="2016-04" db="EMBL/GenBank/DDBJ databases">
        <title>First Complete Genome Sequence of a Subdivision 6 Acidobacterium.</title>
        <authorList>
            <person name="Huang S."/>
            <person name="Vieira S."/>
            <person name="Bunk B."/>
            <person name="Riedel T."/>
            <person name="Sproeer C."/>
            <person name="Overmann J."/>
        </authorList>
    </citation>
    <scope>NUCLEOTIDE SEQUENCE [LARGE SCALE GENOMIC DNA]</scope>
    <source>
        <strain evidence="3">DSM 100886 HEG_-6_39</strain>
    </source>
</reference>
<dbReference type="SUPFAM" id="SSF53474">
    <property type="entry name" value="alpha/beta-Hydrolases"/>
    <property type="match status" value="1"/>
</dbReference>